<reference evidence="2" key="1">
    <citation type="submission" date="2014-09" db="EMBL/GenBank/DDBJ databases">
        <authorList>
            <person name="Magalhaes I.L.F."/>
            <person name="Oliveira U."/>
            <person name="Santos F.R."/>
            <person name="Vidigal T.H.D.A."/>
            <person name="Brescovit A.D."/>
            <person name="Santos A.J."/>
        </authorList>
    </citation>
    <scope>NUCLEOTIDE SEQUENCE</scope>
    <source>
        <tissue evidence="2">Shoot tissue taken approximately 20 cm above the soil surface</tissue>
    </source>
</reference>
<proteinExistence type="predicted"/>
<evidence type="ECO:0000313" key="2">
    <source>
        <dbReference type="EMBL" id="JAD75726.1"/>
    </source>
</evidence>
<keyword evidence="1" id="KW-0472">Membrane</keyword>
<protein>
    <submittedName>
        <fullName evidence="2">Uncharacterized protein</fullName>
    </submittedName>
</protein>
<organism evidence="2">
    <name type="scientific">Arundo donax</name>
    <name type="common">Giant reed</name>
    <name type="synonym">Donax arundinaceus</name>
    <dbReference type="NCBI Taxonomy" id="35708"/>
    <lineage>
        <taxon>Eukaryota</taxon>
        <taxon>Viridiplantae</taxon>
        <taxon>Streptophyta</taxon>
        <taxon>Embryophyta</taxon>
        <taxon>Tracheophyta</taxon>
        <taxon>Spermatophyta</taxon>
        <taxon>Magnoliopsida</taxon>
        <taxon>Liliopsida</taxon>
        <taxon>Poales</taxon>
        <taxon>Poaceae</taxon>
        <taxon>PACMAD clade</taxon>
        <taxon>Arundinoideae</taxon>
        <taxon>Arundineae</taxon>
        <taxon>Arundo</taxon>
    </lineage>
</organism>
<keyword evidence="1" id="KW-0812">Transmembrane</keyword>
<keyword evidence="1" id="KW-1133">Transmembrane helix</keyword>
<name>A0A0A9CJH1_ARUDO</name>
<sequence length="67" mass="7203">MLSISTSISSSCCLTDKFLFLMICTTASSLSGGKFCRLSLSLRFSSIVMSLLFGSFALGFFIDGVRV</sequence>
<feature type="transmembrane region" description="Helical" evidence="1">
    <location>
        <begin position="40"/>
        <end position="62"/>
    </location>
</feature>
<dbReference type="AlphaFoldDB" id="A0A0A9CJH1"/>
<evidence type="ECO:0000256" key="1">
    <source>
        <dbReference type="SAM" id="Phobius"/>
    </source>
</evidence>
<dbReference type="EMBL" id="GBRH01222169">
    <property type="protein sequence ID" value="JAD75726.1"/>
    <property type="molecule type" value="Transcribed_RNA"/>
</dbReference>
<reference evidence="2" key="2">
    <citation type="journal article" date="2015" name="Data Brief">
        <title>Shoot transcriptome of the giant reed, Arundo donax.</title>
        <authorList>
            <person name="Barrero R.A."/>
            <person name="Guerrero F.D."/>
            <person name="Moolhuijzen P."/>
            <person name="Goolsby J.A."/>
            <person name="Tidwell J."/>
            <person name="Bellgard S.E."/>
            <person name="Bellgard M.I."/>
        </authorList>
    </citation>
    <scope>NUCLEOTIDE SEQUENCE</scope>
    <source>
        <tissue evidence="2">Shoot tissue taken approximately 20 cm above the soil surface</tissue>
    </source>
</reference>
<accession>A0A0A9CJH1</accession>